<dbReference type="EMBL" id="JMSE01001539">
    <property type="protein sequence ID" value="KDN60208.1"/>
    <property type="molecule type" value="Genomic_DNA"/>
</dbReference>
<feature type="compositionally biased region" description="Low complexity" evidence="1">
    <location>
        <begin position="13"/>
        <end position="25"/>
    </location>
</feature>
<evidence type="ECO:0000313" key="2">
    <source>
        <dbReference type="EMBL" id="KDN60208.1"/>
    </source>
</evidence>
<feature type="compositionally biased region" description="Polar residues" evidence="1">
    <location>
        <begin position="107"/>
        <end position="118"/>
    </location>
</feature>
<keyword evidence="3" id="KW-1185">Reference proteome</keyword>
<protein>
    <submittedName>
        <fullName evidence="2">Uncharacterized protein</fullName>
    </submittedName>
</protein>
<dbReference type="HOGENOM" id="CLU_2073006_0_0_1"/>
<gene>
    <name evidence="2" type="ORF">CSUB01_03782</name>
</gene>
<evidence type="ECO:0000256" key="1">
    <source>
        <dbReference type="SAM" id="MobiDB-lite"/>
    </source>
</evidence>
<evidence type="ECO:0000313" key="3">
    <source>
        <dbReference type="Proteomes" id="UP000027238"/>
    </source>
</evidence>
<reference evidence="3" key="1">
    <citation type="journal article" date="2014" name="Genome Announc.">
        <title>Draft genome sequence of Colletotrichum sublineola, a destructive pathogen of cultivated sorghum.</title>
        <authorList>
            <person name="Baroncelli R."/>
            <person name="Sanz-Martin J.M."/>
            <person name="Rech G.E."/>
            <person name="Sukno S.A."/>
            <person name="Thon M.R."/>
        </authorList>
    </citation>
    <scope>NUCLEOTIDE SEQUENCE [LARGE SCALE GENOMIC DNA]</scope>
    <source>
        <strain evidence="3">TX430BB</strain>
    </source>
</reference>
<feature type="region of interest" description="Disordered" evidence="1">
    <location>
        <begin position="1"/>
        <end position="41"/>
    </location>
</feature>
<accession>A0A066WTL6</accession>
<sequence>MRFPSNSLTAHGRQTQRARTSSQRPSSPPPTHHTQLWSLSPLGRQPCRQLLSRACPPTWHPSWHRQRSLSSSPPRTRTSSRPPFTRAWSRPTSSRRAAPRPKPSRWTKCNSQPTSPSG</sequence>
<dbReference type="Proteomes" id="UP000027238">
    <property type="component" value="Unassembled WGS sequence"/>
</dbReference>
<name>A0A066WTL6_COLSU</name>
<organism evidence="2 3">
    <name type="scientific">Colletotrichum sublineola</name>
    <name type="common">Sorghum anthracnose fungus</name>
    <dbReference type="NCBI Taxonomy" id="1173701"/>
    <lineage>
        <taxon>Eukaryota</taxon>
        <taxon>Fungi</taxon>
        <taxon>Dikarya</taxon>
        <taxon>Ascomycota</taxon>
        <taxon>Pezizomycotina</taxon>
        <taxon>Sordariomycetes</taxon>
        <taxon>Hypocreomycetidae</taxon>
        <taxon>Glomerellales</taxon>
        <taxon>Glomerellaceae</taxon>
        <taxon>Colletotrichum</taxon>
        <taxon>Colletotrichum graminicola species complex</taxon>
    </lineage>
</organism>
<dbReference type="AlphaFoldDB" id="A0A066WTL6"/>
<feature type="compositionally biased region" description="Low complexity" evidence="1">
    <location>
        <begin position="68"/>
        <end position="96"/>
    </location>
</feature>
<comment type="caution">
    <text evidence="2">The sequence shown here is derived from an EMBL/GenBank/DDBJ whole genome shotgun (WGS) entry which is preliminary data.</text>
</comment>
<proteinExistence type="predicted"/>
<feature type="region of interest" description="Disordered" evidence="1">
    <location>
        <begin position="53"/>
        <end position="118"/>
    </location>
</feature>